<dbReference type="Gene3D" id="1.10.132.50">
    <property type="entry name" value="ATP synthase (C/AC39) subunit, domain 3"/>
    <property type="match status" value="3"/>
</dbReference>
<dbReference type="InterPro" id="IPR050873">
    <property type="entry name" value="V-ATPase_V0D/AC39_subunit"/>
</dbReference>
<name>A0A9D9H5K3_9SPIO</name>
<reference evidence="3" key="2">
    <citation type="journal article" date="2021" name="PeerJ">
        <title>Extensive microbial diversity within the chicken gut microbiome revealed by metagenomics and culture.</title>
        <authorList>
            <person name="Gilroy R."/>
            <person name="Ravi A."/>
            <person name="Getino M."/>
            <person name="Pursley I."/>
            <person name="Horton D.L."/>
            <person name="Alikhan N.F."/>
            <person name="Baker D."/>
            <person name="Gharbi K."/>
            <person name="Hall N."/>
            <person name="Watson M."/>
            <person name="Adriaenssens E.M."/>
            <person name="Foster-Nyarko E."/>
            <person name="Jarju S."/>
            <person name="Secka A."/>
            <person name="Antonio M."/>
            <person name="Oren A."/>
            <person name="Chaudhuri R.R."/>
            <person name="La Ragione R."/>
            <person name="Hildebrand F."/>
            <person name="Pallen M.J."/>
        </authorList>
    </citation>
    <scope>NUCLEOTIDE SEQUENCE</scope>
    <source>
        <strain evidence="3">7293</strain>
    </source>
</reference>
<sequence length="365" mass="42355">MSKVSDYAFVNAKLRARIGIMHDSSLFDEMIKAPSLTEAIAKLENSYHADLLDVYRKTGDLQQVELQMLDDEIALYREVEGYLPSVPASFVSVLLEKIEVDNVKNVIRLWYSDVVRHHAISYRAAYLYKNQIVHKIDYDKAVNAVSYQELVHAFKDTPYEAVLNRFSMERLATEGLFPLEIAFDHLWFSHLEKGIEKLNGQDYKIASQIYNTDVDLKNILMLTRYSYSYHLSYEELNRVMIPMGYIYKEAEKTGALRSDDPMSVLSAIVRHHYPQISEEIQRIRRTADDLTTVEENNREIVLIESYLGERRKREYKKILVGEPFSIGVVLAYFFLCLQEDSTIRAILSGKYYGRSEEKIREGLGL</sequence>
<protein>
    <submittedName>
        <fullName evidence="3">V-type ATPase subunit</fullName>
    </submittedName>
</protein>
<proteinExistence type="predicted"/>
<organism evidence="3 4">
    <name type="scientific">Candidatus Ornithospirochaeta stercoripullorum</name>
    <dbReference type="NCBI Taxonomy" id="2840899"/>
    <lineage>
        <taxon>Bacteria</taxon>
        <taxon>Pseudomonadati</taxon>
        <taxon>Spirochaetota</taxon>
        <taxon>Spirochaetia</taxon>
        <taxon>Spirochaetales</taxon>
        <taxon>Spirochaetaceae</taxon>
        <taxon>Spirochaetaceae incertae sedis</taxon>
        <taxon>Candidatus Ornithospirochaeta</taxon>
    </lineage>
</organism>
<reference evidence="3" key="1">
    <citation type="submission" date="2020-10" db="EMBL/GenBank/DDBJ databases">
        <authorList>
            <person name="Gilroy R."/>
        </authorList>
    </citation>
    <scope>NUCLEOTIDE SEQUENCE</scope>
    <source>
        <strain evidence="3">7293</strain>
    </source>
</reference>
<dbReference type="Proteomes" id="UP000823615">
    <property type="component" value="Unassembled WGS sequence"/>
</dbReference>
<dbReference type="Pfam" id="PF01992">
    <property type="entry name" value="vATP-synt_AC39"/>
    <property type="match status" value="1"/>
</dbReference>
<dbReference type="PANTHER" id="PTHR38682">
    <property type="entry name" value="V-TYPE ATP SYNTHASE SUBUNIT C"/>
    <property type="match status" value="1"/>
</dbReference>
<keyword evidence="2" id="KW-0406">Ion transport</keyword>
<dbReference type="SUPFAM" id="SSF103486">
    <property type="entry name" value="V-type ATP synthase subunit C"/>
    <property type="match status" value="1"/>
</dbReference>
<gene>
    <name evidence="3" type="ORF">IAA97_03430</name>
</gene>
<keyword evidence="1" id="KW-0813">Transport</keyword>
<dbReference type="InterPro" id="IPR044911">
    <property type="entry name" value="V-type_ATPase_csu/dsu_dom_3"/>
</dbReference>
<dbReference type="PANTHER" id="PTHR38682:SF1">
    <property type="entry name" value="V-TYPE ATP SYNTHASE SUBUNIT C"/>
    <property type="match status" value="1"/>
</dbReference>
<evidence type="ECO:0000313" key="4">
    <source>
        <dbReference type="Proteomes" id="UP000823615"/>
    </source>
</evidence>
<evidence type="ECO:0000256" key="1">
    <source>
        <dbReference type="ARBA" id="ARBA00022448"/>
    </source>
</evidence>
<dbReference type="AlphaFoldDB" id="A0A9D9H5K3"/>
<accession>A0A9D9H5K3</accession>
<dbReference type="InterPro" id="IPR002843">
    <property type="entry name" value="ATPase_V0-cplx_csu/dsu"/>
</dbReference>
<comment type="caution">
    <text evidence="3">The sequence shown here is derived from an EMBL/GenBank/DDBJ whole genome shotgun (WGS) entry which is preliminary data.</text>
</comment>
<dbReference type="InterPro" id="IPR036079">
    <property type="entry name" value="ATPase_csu/dsu_sf"/>
</dbReference>
<dbReference type="GO" id="GO:0046961">
    <property type="term" value="F:proton-transporting ATPase activity, rotational mechanism"/>
    <property type="evidence" value="ECO:0007669"/>
    <property type="project" value="InterPro"/>
</dbReference>
<evidence type="ECO:0000256" key="2">
    <source>
        <dbReference type="ARBA" id="ARBA00023065"/>
    </source>
</evidence>
<dbReference type="EMBL" id="JADIMT010000044">
    <property type="protein sequence ID" value="MBO8436012.1"/>
    <property type="molecule type" value="Genomic_DNA"/>
</dbReference>
<evidence type="ECO:0000313" key="3">
    <source>
        <dbReference type="EMBL" id="MBO8436012.1"/>
    </source>
</evidence>